<comment type="similarity">
    <text evidence="1">Belongs to the NmrA-type oxidoreductase family. Isoflavone reductase subfamily.</text>
</comment>
<organism evidence="5 6">
    <name type="scientific">Neonectria ditissima</name>
    <dbReference type="NCBI Taxonomy" id="78410"/>
    <lineage>
        <taxon>Eukaryota</taxon>
        <taxon>Fungi</taxon>
        <taxon>Dikarya</taxon>
        <taxon>Ascomycota</taxon>
        <taxon>Pezizomycotina</taxon>
        <taxon>Sordariomycetes</taxon>
        <taxon>Hypocreomycetidae</taxon>
        <taxon>Hypocreales</taxon>
        <taxon>Nectriaceae</taxon>
        <taxon>Neonectria</taxon>
    </lineage>
</organism>
<dbReference type="Gene3D" id="3.90.25.10">
    <property type="entry name" value="UDP-galactose 4-epimerase, domain 1"/>
    <property type="match status" value="1"/>
</dbReference>
<dbReference type="GO" id="GO:0016491">
    <property type="term" value="F:oxidoreductase activity"/>
    <property type="evidence" value="ECO:0007669"/>
    <property type="project" value="UniProtKB-KW"/>
</dbReference>
<dbReference type="OrthoDB" id="10000533at2759"/>
<dbReference type="Proteomes" id="UP000050424">
    <property type="component" value="Unassembled WGS sequence"/>
</dbReference>
<evidence type="ECO:0000256" key="3">
    <source>
        <dbReference type="ARBA" id="ARBA00023002"/>
    </source>
</evidence>
<dbReference type="PANTHER" id="PTHR47706:SF4">
    <property type="entry name" value="NMRA-LIKE DOMAIN-CONTAINING PROTEIN"/>
    <property type="match status" value="1"/>
</dbReference>
<dbReference type="SUPFAM" id="SSF51735">
    <property type="entry name" value="NAD(P)-binding Rossmann-fold domains"/>
    <property type="match status" value="1"/>
</dbReference>
<dbReference type="InterPro" id="IPR051609">
    <property type="entry name" value="NmrA/Isoflavone_reductase-like"/>
</dbReference>
<gene>
    <name evidence="5" type="ORF">AK830_g3424</name>
</gene>
<keyword evidence="6" id="KW-1185">Reference proteome</keyword>
<dbReference type="InterPro" id="IPR008030">
    <property type="entry name" value="NmrA-like"/>
</dbReference>
<evidence type="ECO:0000259" key="4">
    <source>
        <dbReference type="Pfam" id="PF05368"/>
    </source>
</evidence>
<feature type="domain" description="NmrA-like" evidence="4">
    <location>
        <begin position="3"/>
        <end position="309"/>
    </location>
</feature>
<reference evidence="5 6" key="1">
    <citation type="submission" date="2015-09" db="EMBL/GenBank/DDBJ databases">
        <title>Draft genome of a European isolate of the apple canker pathogen Neonectria ditissima.</title>
        <authorList>
            <person name="Gomez-Cortecero A."/>
            <person name="Harrison R.J."/>
            <person name="Armitage A.D."/>
        </authorList>
    </citation>
    <scope>NUCLEOTIDE SEQUENCE [LARGE SCALE GENOMIC DNA]</scope>
    <source>
        <strain evidence="5 6">R09/05</strain>
    </source>
</reference>
<keyword evidence="2" id="KW-0521">NADP</keyword>
<name>A0A0P7BQ97_9HYPO</name>
<dbReference type="Gene3D" id="3.40.50.720">
    <property type="entry name" value="NAD(P)-binding Rossmann-like Domain"/>
    <property type="match status" value="1"/>
</dbReference>
<evidence type="ECO:0000256" key="1">
    <source>
        <dbReference type="ARBA" id="ARBA00005725"/>
    </source>
</evidence>
<evidence type="ECO:0000313" key="5">
    <source>
        <dbReference type="EMBL" id="KPM43139.1"/>
    </source>
</evidence>
<keyword evidence="3" id="KW-0560">Oxidoreductase</keyword>
<dbReference type="InterPro" id="IPR036291">
    <property type="entry name" value="NAD(P)-bd_dom_sf"/>
</dbReference>
<evidence type="ECO:0000313" key="6">
    <source>
        <dbReference type="Proteomes" id="UP000050424"/>
    </source>
</evidence>
<dbReference type="AlphaFoldDB" id="A0A0P7BQ97"/>
<comment type="caution">
    <text evidence="5">The sequence shown here is derived from an EMBL/GenBank/DDBJ whole genome shotgun (WGS) entry which is preliminary data.</text>
</comment>
<dbReference type="EMBL" id="LKCW01000037">
    <property type="protein sequence ID" value="KPM43139.1"/>
    <property type="molecule type" value="Genomic_DNA"/>
</dbReference>
<accession>A0A0P7BQ97</accession>
<proteinExistence type="inferred from homology"/>
<evidence type="ECO:0000256" key="2">
    <source>
        <dbReference type="ARBA" id="ARBA00022857"/>
    </source>
</evidence>
<dbReference type="PANTHER" id="PTHR47706">
    <property type="entry name" value="NMRA-LIKE FAMILY PROTEIN"/>
    <property type="match status" value="1"/>
</dbReference>
<sequence>MVKIAVAGGSGQVACEVIDALIASNKHDITILSRRNASAADTIPGVNWRTVSYDDTSTLVEALRGTHTLLSFVQLLSDPEQKSQKNLIDAAILAGVKRFAPSEYASSAAVNMPWWAGKTQTRQYLEKVNENEQVLEYTLFQSGLFLDYLASPYQTAKHVAPLDSIFDFQNLRAIVVEGHEDAIMTLTTVADIASVVALAVEYEGQWPRVGGIRGNRLTFEEILDIGERVRGRPFTIEKVKLDDLEAGHLKTSWALEKRHRAVSEEQAAALVKVVSIGMLLSSVKGAWAVSDEFNQLFPDYKFTETEEFLSRVWAGKP</sequence>
<protein>
    <recommendedName>
        <fullName evidence="4">NmrA-like domain-containing protein</fullName>
    </recommendedName>
</protein>
<dbReference type="Pfam" id="PF05368">
    <property type="entry name" value="NmrA"/>
    <property type="match status" value="1"/>
</dbReference>